<dbReference type="EMBL" id="CAUYUJ010014919">
    <property type="protein sequence ID" value="CAK0847656.1"/>
    <property type="molecule type" value="Genomic_DNA"/>
</dbReference>
<reference evidence="1" key="1">
    <citation type="submission" date="2023-10" db="EMBL/GenBank/DDBJ databases">
        <authorList>
            <person name="Chen Y."/>
            <person name="Shah S."/>
            <person name="Dougan E. K."/>
            <person name="Thang M."/>
            <person name="Chan C."/>
        </authorList>
    </citation>
    <scope>NUCLEOTIDE SEQUENCE [LARGE SCALE GENOMIC DNA]</scope>
</reference>
<dbReference type="InterPro" id="IPR006118">
    <property type="entry name" value="Recombinase_CS"/>
</dbReference>
<name>A0ABN9TNK3_9DINO</name>
<sequence length="627" mass="68093">MAPPSQKLSAGVSARLQGGGVFVLAVYTTWRVPRADVAPLRRGGDGWVARLRDARTVDARSSTEVHTCFTPRPDEIGRGASVHFQRRAPLEVEGATSSMTFAPARGLANRWAARVAVPRDPAETTQLRGRAAEIQPQASRGHAAASAALGNPRGAFPRHDRVVQVRYILDAPLPMPFDARPWRGTGPCGRVFPVGDADIRSAFPGTLARKPPKEAPMYMAAAFLVLVIQSFYDELNVRAVRRRTLSLHAANALSLQLGSGAAAAATAVPPQGALRSMLKVALGNFLDTAVARVQRLQCLCNGSADVDSCPTCITGDPWHDVIALRKLVPPTCNDWRDFIADHADALNRLSAPLPPAPTLGALPSPPSLAARRLLRFGVEQPATAFGRGISRRPRAARELRQLLGSAGALRPTVWQEEFQAIPPRGALERLAKRLGGPLHPDSGLHNFLDHSGFKKEIRRLRKRHKGGGRLTRARRGMIRSDTAPAQVRGARSVFNTKVRTHYRRLLQSARLEGLFAWRDAAVAIRAAGVAVQSGAVSVERVWGSLLDMFPDQARNVSPEWFALCSKVAFLRFNYRHFHAGRSPPWCDGDPLMAERLDRLAAQLRPMADEGPDDGAGGAMAALYRPFS</sequence>
<dbReference type="Proteomes" id="UP001189429">
    <property type="component" value="Unassembled WGS sequence"/>
</dbReference>
<organism evidence="1 2">
    <name type="scientific">Prorocentrum cordatum</name>
    <dbReference type="NCBI Taxonomy" id="2364126"/>
    <lineage>
        <taxon>Eukaryota</taxon>
        <taxon>Sar</taxon>
        <taxon>Alveolata</taxon>
        <taxon>Dinophyceae</taxon>
        <taxon>Prorocentrales</taxon>
        <taxon>Prorocentraceae</taxon>
        <taxon>Prorocentrum</taxon>
    </lineage>
</organism>
<keyword evidence="2" id="KW-1185">Reference proteome</keyword>
<gene>
    <name evidence="1" type="ORF">PCOR1329_LOCUS40813</name>
</gene>
<comment type="caution">
    <text evidence="1">The sequence shown here is derived from an EMBL/GenBank/DDBJ whole genome shotgun (WGS) entry which is preliminary data.</text>
</comment>
<proteinExistence type="predicted"/>
<accession>A0ABN9TNK3</accession>
<dbReference type="PROSITE" id="PS00398">
    <property type="entry name" value="RECOMBINASES_2"/>
    <property type="match status" value="1"/>
</dbReference>
<protein>
    <submittedName>
        <fullName evidence="1">Uncharacterized protein</fullName>
    </submittedName>
</protein>
<evidence type="ECO:0000313" key="2">
    <source>
        <dbReference type="Proteomes" id="UP001189429"/>
    </source>
</evidence>
<evidence type="ECO:0000313" key="1">
    <source>
        <dbReference type="EMBL" id="CAK0847656.1"/>
    </source>
</evidence>